<evidence type="ECO:0000256" key="2">
    <source>
        <dbReference type="ARBA" id="ARBA00007871"/>
    </source>
</evidence>
<comment type="function">
    <text evidence="12">In the presence of manganese, represses expression of mntH and mntS. Up-regulates expression of mntP.</text>
</comment>
<proteinExistence type="inferred from homology"/>
<dbReference type="InterPro" id="IPR007167">
    <property type="entry name" value="Fe-transptr_FeoA-like"/>
</dbReference>
<keyword evidence="11" id="KW-0464">Manganese</keyword>
<dbReference type="SMART" id="SM00529">
    <property type="entry name" value="HTH_DTXR"/>
    <property type="match status" value="1"/>
</dbReference>
<evidence type="ECO:0000313" key="16">
    <source>
        <dbReference type="Proteomes" id="UP000323324"/>
    </source>
</evidence>
<dbReference type="Gene3D" id="1.10.60.10">
    <property type="entry name" value="Iron dependent repressor, metal binding and dimerisation domain"/>
    <property type="match status" value="1"/>
</dbReference>
<dbReference type="Pfam" id="PF01325">
    <property type="entry name" value="Fe_dep_repress"/>
    <property type="match status" value="1"/>
</dbReference>
<dbReference type="EMBL" id="VSKM01000020">
    <property type="protein sequence ID" value="TYB69511.1"/>
    <property type="molecule type" value="Genomic_DNA"/>
</dbReference>
<evidence type="ECO:0000256" key="8">
    <source>
        <dbReference type="ARBA" id="ARBA00023125"/>
    </source>
</evidence>
<evidence type="ECO:0000256" key="7">
    <source>
        <dbReference type="ARBA" id="ARBA00023015"/>
    </source>
</evidence>
<dbReference type="Proteomes" id="UP000323324">
    <property type="component" value="Unassembled WGS sequence"/>
</dbReference>
<dbReference type="Gene3D" id="1.10.10.10">
    <property type="entry name" value="Winged helix-like DNA-binding domain superfamily/Winged helix DNA-binding domain"/>
    <property type="match status" value="1"/>
</dbReference>
<dbReference type="InterPro" id="IPR036390">
    <property type="entry name" value="WH_DNA-bd_sf"/>
</dbReference>
<dbReference type="AlphaFoldDB" id="A0A8H2QI91"/>
<keyword evidence="16" id="KW-1185">Reference proteome</keyword>
<dbReference type="PANTHER" id="PTHR33238:SF11">
    <property type="entry name" value="TRANSCRIPTIONAL REGULATOR MNTR"/>
    <property type="match status" value="1"/>
</dbReference>
<dbReference type="InterPro" id="IPR038157">
    <property type="entry name" value="FeoA_core_dom"/>
</dbReference>
<dbReference type="SUPFAM" id="SSF47979">
    <property type="entry name" value="Iron-dependent repressor protein, dimerization domain"/>
    <property type="match status" value="1"/>
</dbReference>
<evidence type="ECO:0000256" key="11">
    <source>
        <dbReference type="ARBA" id="ARBA00023211"/>
    </source>
</evidence>
<gene>
    <name evidence="15" type="ORF">ES676_13900</name>
</gene>
<evidence type="ECO:0000256" key="4">
    <source>
        <dbReference type="ARBA" id="ARBA00022386"/>
    </source>
</evidence>
<comment type="subcellular location">
    <subcellularLocation>
        <location evidence="1">Cytoplasm</location>
    </subcellularLocation>
</comment>
<dbReference type="InterPro" id="IPR001367">
    <property type="entry name" value="Fe_dep_repressor"/>
</dbReference>
<evidence type="ECO:0000256" key="12">
    <source>
        <dbReference type="ARBA" id="ARBA00025185"/>
    </source>
</evidence>
<keyword evidence="8" id="KW-0238">DNA-binding</keyword>
<evidence type="ECO:0000313" key="15">
    <source>
        <dbReference type="EMBL" id="TYB69511.1"/>
    </source>
</evidence>
<dbReference type="RefSeq" id="WP_148370932.1">
    <property type="nucleotide sequence ID" value="NZ_VSKM01000020.1"/>
</dbReference>
<evidence type="ECO:0000256" key="13">
    <source>
        <dbReference type="ARBA" id="ARBA00032593"/>
    </source>
</evidence>
<dbReference type="GO" id="GO:0003700">
    <property type="term" value="F:DNA-binding transcription factor activity"/>
    <property type="evidence" value="ECO:0007669"/>
    <property type="project" value="InterPro"/>
</dbReference>
<keyword evidence="7" id="KW-0805">Transcription regulation</keyword>
<dbReference type="GO" id="GO:0046983">
    <property type="term" value="F:protein dimerization activity"/>
    <property type="evidence" value="ECO:0007669"/>
    <property type="project" value="InterPro"/>
</dbReference>
<dbReference type="Pfam" id="PF02742">
    <property type="entry name" value="Fe_dep_repr_C"/>
    <property type="match status" value="1"/>
</dbReference>
<name>A0A8H2QI91_9FLAO</name>
<comment type="subunit">
    <text evidence="3">Homodimer.</text>
</comment>
<dbReference type="PANTHER" id="PTHR33238">
    <property type="entry name" value="IRON (METAL) DEPENDENT REPRESSOR, DTXR FAMILY"/>
    <property type="match status" value="1"/>
</dbReference>
<protein>
    <recommendedName>
        <fullName evidence="4">Transcriptional regulator MntR</fullName>
    </recommendedName>
    <alternativeName>
        <fullName evidence="13">Manganese transport regulator</fullName>
    </alternativeName>
</protein>
<comment type="caution">
    <text evidence="15">The sequence shown here is derived from an EMBL/GenBank/DDBJ whole genome shotgun (WGS) entry which is preliminary data.</text>
</comment>
<dbReference type="GO" id="GO:0005737">
    <property type="term" value="C:cytoplasm"/>
    <property type="evidence" value="ECO:0007669"/>
    <property type="project" value="UniProtKB-SubCell"/>
</dbReference>
<dbReference type="SUPFAM" id="SSF46785">
    <property type="entry name" value="Winged helix' DNA-binding domain"/>
    <property type="match status" value="1"/>
</dbReference>
<dbReference type="InterPro" id="IPR036388">
    <property type="entry name" value="WH-like_DNA-bd_sf"/>
</dbReference>
<dbReference type="PROSITE" id="PS50944">
    <property type="entry name" value="HTH_DTXR"/>
    <property type="match status" value="1"/>
</dbReference>
<dbReference type="InterPro" id="IPR036421">
    <property type="entry name" value="Fe_dep_repressor_sf"/>
</dbReference>
<comment type="similarity">
    <text evidence="2">Belongs to the DtxR/MntR family.</text>
</comment>
<dbReference type="Gene3D" id="2.30.30.90">
    <property type="match status" value="1"/>
</dbReference>
<dbReference type="GO" id="GO:0003677">
    <property type="term" value="F:DNA binding"/>
    <property type="evidence" value="ECO:0007669"/>
    <property type="project" value="UniProtKB-KW"/>
</dbReference>
<keyword evidence="5" id="KW-0963">Cytoplasm</keyword>
<organism evidence="15 16">
    <name type="scientific">Bizionia saleffrena</name>
    <dbReference type="NCBI Taxonomy" id="291189"/>
    <lineage>
        <taxon>Bacteria</taxon>
        <taxon>Pseudomonadati</taxon>
        <taxon>Bacteroidota</taxon>
        <taxon>Flavobacteriia</taxon>
        <taxon>Flavobacteriales</taxon>
        <taxon>Flavobacteriaceae</taxon>
        <taxon>Bizionia</taxon>
    </lineage>
</organism>
<keyword evidence="9" id="KW-0010">Activator</keyword>
<accession>A0A8H2QI91</accession>
<evidence type="ECO:0000256" key="1">
    <source>
        <dbReference type="ARBA" id="ARBA00004496"/>
    </source>
</evidence>
<dbReference type="InterPro" id="IPR022687">
    <property type="entry name" value="HTH_DTXR"/>
</dbReference>
<dbReference type="GO" id="GO:0046914">
    <property type="term" value="F:transition metal ion binding"/>
    <property type="evidence" value="ECO:0007669"/>
    <property type="project" value="InterPro"/>
</dbReference>
<evidence type="ECO:0000256" key="9">
    <source>
        <dbReference type="ARBA" id="ARBA00023159"/>
    </source>
</evidence>
<evidence type="ECO:0000256" key="10">
    <source>
        <dbReference type="ARBA" id="ARBA00023163"/>
    </source>
</evidence>
<evidence type="ECO:0000256" key="6">
    <source>
        <dbReference type="ARBA" id="ARBA00022491"/>
    </source>
</evidence>
<feature type="domain" description="HTH dtxR-type" evidence="14">
    <location>
        <begin position="1"/>
        <end position="64"/>
    </location>
</feature>
<dbReference type="Pfam" id="PF04023">
    <property type="entry name" value="FeoA"/>
    <property type="match status" value="1"/>
</dbReference>
<dbReference type="InterPro" id="IPR050536">
    <property type="entry name" value="DtxR_MntR_Metal-Reg"/>
</dbReference>
<keyword evidence="6" id="KW-0678">Repressor</keyword>
<evidence type="ECO:0000259" key="14">
    <source>
        <dbReference type="PROSITE" id="PS50944"/>
    </source>
</evidence>
<sequence length="218" mass="24951">MITLTEENYIKAIYHLGKYGKAMVNTNAIAEALETKASSVTDMVKKLSEKEYLNYKKYQGVVLTEKGKHIAVNIVRKHRLWEVFLVEKLNFTWDEVHEVAEHLEHIRSEKLINELDAFLEFPSYDPHGDPIPDKNGNFKNIDKIALSQSEISHIYTCVGVKDTSSHFLKYLDGNKIGLGTIIEVLHKEPFDNSVKIKFNATEMVVSQNVAKNLFLKEV</sequence>
<reference evidence="15 16" key="1">
    <citation type="submission" date="2019-08" db="EMBL/GenBank/DDBJ databases">
        <title>Genomes of Antarctic Bizionia species.</title>
        <authorList>
            <person name="Bowman J.P."/>
        </authorList>
    </citation>
    <scope>NUCLEOTIDE SEQUENCE [LARGE SCALE GENOMIC DNA]</scope>
    <source>
        <strain evidence="15 16">HFD</strain>
    </source>
</reference>
<evidence type="ECO:0000256" key="5">
    <source>
        <dbReference type="ARBA" id="ARBA00022490"/>
    </source>
</evidence>
<dbReference type="InterPro" id="IPR022689">
    <property type="entry name" value="Iron_dep_repressor"/>
</dbReference>
<keyword evidence="10" id="KW-0804">Transcription</keyword>
<evidence type="ECO:0000256" key="3">
    <source>
        <dbReference type="ARBA" id="ARBA00011738"/>
    </source>
</evidence>